<feature type="transmembrane region" description="Helical" evidence="11">
    <location>
        <begin position="428"/>
        <end position="447"/>
    </location>
</feature>
<dbReference type="PANTHER" id="PTHR10110:SF187">
    <property type="entry name" value="SODIUM_HYDROGEN EXCHANGER"/>
    <property type="match status" value="1"/>
</dbReference>
<evidence type="ECO:0000256" key="2">
    <source>
        <dbReference type="ARBA" id="ARBA00022448"/>
    </source>
</evidence>
<feature type="transmembrane region" description="Helical" evidence="11">
    <location>
        <begin position="353"/>
        <end position="376"/>
    </location>
</feature>
<dbReference type="Gene3D" id="6.10.140.1330">
    <property type="match status" value="1"/>
</dbReference>
<dbReference type="NCBIfam" id="TIGR00840">
    <property type="entry name" value="b_cpa1"/>
    <property type="match status" value="1"/>
</dbReference>
<accession>A0A8E2AY99</accession>
<feature type="transmembrane region" description="Helical" evidence="11">
    <location>
        <begin position="62"/>
        <end position="79"/>
    </location>
</feature>
<name>A0A8E2AY99_9APHY</name>
<dbReference type="InterPro" id="IPR018422">
    <property type="entry name" value="Cation/H_exchanger_CPA1"/>
</dbReference>
<organism evidence="13 14">
    <name type="scientific">Obba rivulosa</name>
    <dbReference type="NCBI Taxonomy" id="1052685"/>
    <lineage>
        <taxon>Eukaryota</taxon>
        <taxon>Fungi</taxon>
        <taxon>Dikarya</taxon>
        <taxon>Basidiomycota</taxon>
        <taxon>Agaricomycotina</taxon>
        <taxon>Agaricomycetes</taxon>
        <taxon>Polyporales</taxon>
        <taxon>Gelatoporiaceae</taxon>
        <taxon>Obba</taxon>
    </lineage>
</organism>
<feature type="domain" description="Cation/H+ exchanger transmembrane" evidence="12">
    <location>
        <begin position="42"/>
        <end position="448"/>
    </location>
</feature>
<dbReference type="PANTHER" id="PTHR10110">
    <property type="entry name" value="SODIUM/HYDROGEN EXCHANGER"/>
    <property type="match status" value="1"/>
</dbReference>
<feature type="region of interest" description="Disordered" evidence="10">
    <location>
        <begin position="669"/>
        <end position="707"/>
    </location>
</feature>
<keyword evidence="7 11" id="KW-0472">Membrane</keyword>
<feature type="region of interest" description="Disordered" evidence="10">
    <location>
        <begin position="617"/>
        <end position="644"/>
    </location>
</feature>
<evidence type="ECO:0000256" key="1">
    <source>
        <dbReference type="ARBA" id="ARBA00004141"/>
    </source>
</evidence>
<feature type="compositionally biased region" description="Low complexity" evidence="10">
    <location>
        <begin position="575"/>
        <end position="585"/>
    </location>
</feature>
<dbReference type="GO" id="GO:0005769">
    <property type="term" value="C:early endosome"/>
    <property type="evidence" value="ECO:0007669"/>
    <property type="project" value="TreeGrafter"/>
</dbReference>
<evidence type="ECO:0000256" key="11">
    <source>
        <dbReference type="SAM" id="Phobius"/>
    </source>
</evidence>
<sequence length="707" mass="76630">MSSSRLPTQTLLAPPPAPTSVPEDEEFYSSWSLFLVCVLLILSLWTSYYLQIKRIRAVHETLVAIFAGMFVGFVVRIAPGTMIREMLTFKHTLFFNLLLPPIILNSGYELKQENFFRNFGSILIFAFLGTFISAVGVGVLVYIWSFLGLESLELGLIECLAFGSTLSATDPVTILAIFNQYKVDPKLYTIIFGESLLNDAVSIVMYETLARFHGTDIYISSIFHGIGIFLLSFSVSMALGVAFGLAMSLLLKHSHLTQYPSIETCLVALFAYTSYFFSNGLGMSGIVSLLFCGITLKHYAYHTMSRRTQRATKSIFSTLAQLSENFIFIYLGLSLFTSPPTSAKVTSYFKPLFVVITAVAVVFTRYAAVFPLSEAINFFHRHARGQRQEELPHSYQMMLFWAGLRGAVGVALAAGFQGENAQTLRTTVLVVVVLTVLVFGGTTARMLEVLGIRTGVDDDEASSSDDDAAPLSRTWYARRGGRWARYTDLDDDSGFFASQQAHAPRPGASALDPAPRSYNHQALNGAAPLGGSGHAIFSAASSDSYDSDIGEVLPMAATSHAEPASPSGRRRPRDAGAGAAAPAVSEDGKWFQQLDERYLLPLFSNATASRTFHARKARRASGMASAGGGSRAGTPADTDDEAEDGVEVDLTARAAGYPAVAGLGAGVEGAREFPATPGVMDESRMERGLASPALRRDSEGQSRDRIL</sequence>
<keyword evidence="4 11" id="KW-1133">Transmembrane helix</keyword>
<reference evidence="13 14" key="1">
    <citation type="submission" date="2016-07" db="EMBL/GenBank/DDBJ databases">
        <title>Draft genome of the white-rot fungus Obba rivulosa 3A-2.</title>
        <authorList>
            <consortium name="DOE Joint Genome Institute"/>
            <person name="Miettinen O."/>
            <person name="Riley R."/>
            <person name="Acob R."/>
            <person name="Barry K."/>
            <person name="Cullen D."/>
            <person name="De Vries R."/>
            <person name="Hainaut M."/>
            <person name="Hatakka A."/>
            <person name="Henrissat B."/>
            <person name="Hilden K."/>
            <person name="Kuo R."/>
            <person name="Labutti K."/>
            <person name="Lipzen A."/>
            <person name="Makela M.R."/>
            <person name="Sandor L."/>
            <person name="Spatafora J.W."/>
            <person name="Grigoriev I.V."/>
            <person name="Hibbett D.S."/>
        </authorList>
    </citation>
    <scope>NUCLEOTIDE SEQUENCE [LARGE SCALE GENOMIC DNA]</scope>
    <source>
        <strain evidence="13 14">3A-2</strain>
    </source>
</reference>
<feature type="transmembrane region" description="Helical" evidence="11">
    <location>
        <begin position="122"/>
        <end position="144"/>
    </location>
</feature>
<evidence type="ECO:0000256" key="5">
    <source>
        <dbReference type="ARBA" id="ARBA00023053"/>
    </source>
</evidence>
<dbReference type="InterPro" id="IPR006153">
    <property type="entry name" value="Cation/H_exchanger_TM"/>
</dbReference>
<feature type="transmembrane region" description="Helical" evidence="11">
    <location>
        <begin position="314"/>
        <end position="333"/>
    </location>
</feature>
<dbReference type="OrthoDB" id="196264at2759"/>
<comment type="subcellular location">
    <subcellularLocation>
        <location evidence="1">Membrane</location>
        <topology evidence="1">Multi-pass membrane protein</topology>
    </subcellularLocation>
</comment>
<feature type="region of interest" description="Disordered" evidence="10">
    <location>
        <begin position="1"/>
        <end position="21"/>
    </location>
</feature>
<evidence type="ECO:0000256" key="6">
    <source>
        <dbReference type="ARBA" id="ARBA00023065"/>
    </source>
</evidence>
<keyword evidence="9" id="KW-0050">Antiport</keyword>
<evidence type="ECO:0000259" key="12">
    <source>
        <dbReference type="Pfam" id="PF00999"/>
    </source>
</evidence>
<dbReference type="GO" id="GO:0007035">
    <property type="term" value="P:vacuolar acidification"/>
    <property type="evidence" value="ECO:0007669"/>
    <property type="project" value="TreeGrafter"/>
</dbReference>
<dbReference type="GO" id="GO:0000329">
    <property type="term" value="C:fungal-type vacuole membrane"/>
    <property type="evidence" value="ECO:0007669"/>
    <property type="project" value="TreeGrafter"/>
</dbReference>
<feature type="transmembrane region" description="Helical" evidence="11">
    <location>
        <begin position="91"/>
        <end position="110"/>
    </location>
</feature>
<keyword evidence="14" id="KW-1185">Reference proteome</keyword>
<evidence type="ECO:0000313" key="14">
    <source>
        <dbReference type="Proteomes" id="UP000250043"/>
    </source>
</evidence>
<evidence type="ECO:0000256" key="8">
    <source>
        <dbReference type="ARBA" id="ARBA00023201"/>
    </source>
</evidence>
<keyword evidence="8 9" id="KW-0739">Sodium transport</keyword>
<feature type="transmembrane region" description="Helical" evidence="11">
    <location>
        <begin position="28"/>
        <end position="50"/>
    </location>
</feature>
<keyword evidence="2 9" id="KW-0813">Transport</keyword>
<feature type="transmembrane region" description="Helical" evidence="11">
    <location>
        <begin position="222"/>
        <end position="247"/>
    </location>
</feature>
<dbReference type="Proteomes" id="UP000250043">
    <property type="component" value="Unassembled WGS sequence"/>
</dbReference>
<keyword evidence="6 9" id="KW-0406">Ion transport</keyword>
<dbReference type="EMBL" id="KV722367">
    <property type="protein sequence ID" value="OCH92543.1"/>
    <property type="molecule type" value="Genomic_DNA"/>
</dbReference>
<evidence type="ECO:0000256" key="10">
    <source>
        <dbReference type="SAM" id="MobiDB-lite"/>
    </source>
</evidence>
<keyword evidence="5" id="KW-0915">Sodium</keyword>
<proteinExistence type="inferred from homology"/>
<evidence type="ECO:0000256" key="4">
    <source>
        <dbReference type="ARBA" id="ARBA00022989"/>
    </source>
</evidence>
<feature type="region of interest" description="Disordered" evidence="10">
    <location>
        <begin position="497"/>
        <end position="525"/>
    </location>
</feature>
<evidence type="ECO:0000256" key="3">
    <source>
        <dbReference type="ARBA" id="ARBA00022692"/>
    </source>
</evidence>
<evidence type="ECO:0000313" key="13">
    <source>
        <dbReference type="EMBL" id="OCH92543.1"/>
    </source>
</evidence>
<dbReference type="GO" id="GO:0015386">
    <property type="term" value="F:potassium:proton antiporter activity"/>
    <property type="evidence" value="ECO:0007669"/>
    <property type="project" value="TreeGrafter"/>
</dbReference>
<dbReference type="GO" id="GO:0005770">
    <property type="term" value="C:late endosome"/>
    <property type="evidence" value="ECO:0007669"/>
    <property type="project" value="TreeGrafter"/>
</dbReference>
<dbReference type="Pfam" id="PF00999">
    <property type="entry name" value="Na_H_Exchanger"/>
    <property type="match status" value="1"/>
</dbReference>
<dbReference type="AlphaFoldDB" id="A0A8E2AY99"/>
<gene>
    <name evidence="13" type="ORF">OBBRIDRAFT_726610</name>
</gene>
<feature type="compositionally biased region" description="Low complexity" evidence="10">
    <location>
        <begin position="1"/>
        <end position="12"/>
    </location>
</feature>
<evidence type="ECO:0000256" key="7">
    <source>
        <dbReference type="ARBA" id="ARBA00023136"/>
    </source>
</evidence>
<keyword evidence="3 9" id="KW-0812">Transmembrane</keyword>
<dbReference type="InterPro" id="IPR004709">
    <property type="entry name" value="NaH_exchanger"/>
</dbReference>
<comment type="similarity">
    <text evidence="9">Belongs to the monovalent cation:proton antiporter 1 (CPA1) transporter (TC 2.A.36) family.</text>
</comment>
<dbReference type="GO" id="GO:0015385">
    <property type="term" value="F:sodium:proton antiporter activity"/>
    <property type="evidence" value="ECO:0007669"/>
    <property type="project" value="InterPro"/>
</dbReference>
<protein>
    <recommendedName>
        <fullName evidence="9">Sodium/hydrogen exchanger</fullName>
    </recommendedName>
</protein>
<feature type="region of interest" description="Disordered" evidence="10">
    <location>
        <begin position="557"/>
        <end position="585"/>
    </location>
</feature>
<feature type="compositionally biased region" description="Basic and acidic residues" evidence="10">
    <location>
        <begin position="694"/>
        <end position="707"/>
    </location>
</feature>
<dbReference type="PRINTS" id="PR01084">
    <property type="entry name" value="NAHEXCHNGR"/>
</dbReference>
<evidence type="ECO:0000256" key="9">
    <source>
        <dbReference type="RuleBase" id="RU003722"/>
    </source>
</evidence>